<dbReference type="RefSeq" id="WP_081883021.1">
    <property type="nucleotide sequence ID" value="NZ_JDUO01000008.1"/>
</dbReference>
<dbReference type="GO" id="GO:0022857">
    <property type="term" value="F:transmembrane transporter activity"/>
    <property type="evidence" value="ECO:0007669"/>
    <property type="project" value="InterPro"/>
</dbReference>
<keyword evidence="4 5" id="KW-0472">Membrane</keyword>
<dbReference type="GO" id="GO:0005886">
    <property type="term" value="C:plasma membrane"/>
    <property type="evidence" value="ECO:0007669"/>
    <property type="project" value="UniProtKB-SubCell"/>
</dbReference>
<evidence type="ECO:0000256" key="5">
    <source>
        <dbReference type="SAM" id="Phobius"/>
    </source>
</evidence>
<dbReference type="Gene3D" id="1.20.1250.20">
    <property type="entry name" value="MFS general substrate transporter like domains"/>
    <property type="match status" value="1"/>
</dbReference>
<reference evidence="7 8" key="1">
    <citation type="submission" date="2014-03" db="EMBL/GenBank/DDBJ databases">
        <title>Genomics of Bifidobacteria.</title>
        <authorList>
            <person name="Ventura M."/>
            <person name="Milani C."/>
            <person name="Lugli G.A."/>
        </authorList>
    </citation>
    <scope>NUCLEOTIDE SEQUENCE [LARGE SCALE GENOMIC DNA]</scope>
    <source>
        <strain evidence="7 8">DSM 21395</strain>
    </source>
</reference>
<evidence type="ECO:0000313" key="8">
    <source>
        <dbReference type="Proteomes" id="UP000029082"/>
    </source>
</evidence>
<dbReference type="InterPro" id="IPR020846">
    <property type="entry name" value="MFS_dom"/>
</dbReference>
<feature type="domain" description="Major facilitator superfamily (MFS) profile" evidence="6">
    <location>
        <begin position="11"/>
        <end position="414"/>
    </location>
</feature>
<feature type="transmembrane region" description="Helical" evidence="5">
    <location>
        <begin position="80"/>
        <end position="99"/>
    </location>
</feature>
<dbReference type="STRING" id="1437603.GCA_000771525_01692"/>
<dbReference type="eggNOG" id="COG2271">
    <property type="taxonomic scope" value="Bacteria"/>
</dbReference>
<evidence type="ECO:0000259" key="6">
    <source>
        <dbReference type="PROSITE" id="PS50850"/>
    </source>
</evidence>
<dbReference type="PANTHER" id="PTHR11360">
    <property type="entry name" value="MONOCARBOXYLATE TRANSPORTER"/>
    <property type="match status" value="1"/>
</dbReference>
<feature type="transmembrane region" description="Helical" evidence="5">
    <location>
        <begin position="233"/>
        <end position="251"/>
    </location>
</feature>
<feature type="transmembrane region" description="Helical" evidence="5">
    <location>
        <begin position="105"/>
        <end position="129"/>
    </location>
</feature>
<dbReference type="SUPFAM" id="SSF103473">
    <property type="entry name" value="MFS general substrate transporter"/>
    <property type="match status" value="1"/>
</dbReference>
<dbReference type="InterPro" id="IPR011701">
    <property type="entry name" value="MFS"/>
</dbReference>
<feature type="transmembrane region" description="Helical" evidence="5">
    <location>
        <begin position="297"/>
        <end position="318"/>
    </location>
</feature>
<feature type="transmembrane region" description="Helical" evidence="5">
    <location>
        <begin position="136"/>
        <end position="158"/>
    </location>
</feature>
<feature type="transmembrane region" description="Helical" evidence="5">
    <location>
        <begin position="356"/>
        <end position="379"/>
    </location>
</feature>
<organism evidence="7 8">
    <name type="scientific">Bifidobacterium mongoliense DSM 21395</name>
    <dbReference type="NCBI Taxonomy" id="1437603"/>
    <lineage>
        <taxon>Bacteria</taxon>
        <taxon>Bacillati</taxon>
        <taxon>Actinomycetota</taxon>
        <taxon>Actinomycetes</taxon>
        <taxon>Bifidobacteriales</taxon>
        <taxon>Bifidobacteriaceae</taxon>
        <taxon>Bifidobacterium</taxon>
    </lineage>
</organism>
<keyword evidence="3 5" id="KW-1133">Transmembrane helix</keyword>
<evidence type="ECO:0000256" key="3">
    <source>
        <dbReference type="ARBA" id="ARBA00022989"/>
    </source>
</evidence>
<evidence type="ECO:0000256" key="4">
    <source>
        <dbReference type="ARBA" id="ARBA00023136"/>
    </source>
</evidence>
<keyword evidence="8" id="KW-1185">Reference proteome</keyword>
<gene>
    <name evidence="7" type="ORF">BMON_1704</name>
</gene>
<dbReference type="OrthoDB" id="182417at2"/>
<dbReference type="PROSITE" id="PS50850">
    <property type="entry name" value="MFS"/>
    <property type="match status" value="1"/>
</dbReference>
<dbReference type="Proteomes" id="UP000029082">
    <property type="component" value="Unassembled WGS sequence"/>
</dbReference>
<feature type="transmembrane region" description="Helical" evidence="5">
    <location>
        <begin position="324"/>
        <end position="344"/>
    </location>
</feature>
<accession>A0A087BST3</accession>
<proteinExistence type="predicted"/>
<evidence type="ECO:0000313" key="7">
    <source>
        <dbReference type="EMBL" id="KFI74083.1"/>
    </source>
</evidence>
<dbReference type="EMBL" id="JGZE01000029">
    <property type="protein sequence ID" value="KFI74083.1"/>
    <property type="molecule type" value="Genomic_DNA"/>
</dbReference>
<evidence type="ECO:0000256" key="1">
    <source>
        <dbReference type="ARBA" id="ARBA00004651"/>
    </source>
</evidence>
<protein>
    <submittedName>
        <fullName evidence="7">Permease</fullName>
    </submittedName>
</protein>
<feature type="transmembrane region" description="Helical" evidence="5">
    <location>
        <begin position="12"/>
        <end position="30"/>
    </location>
</feature>
<dbReference type="PANTHER" id="PTHR11360:SF290">
    <property type="entry name" value="MONOCARBOXYLATE MFS PERMEASE"/>
    <property type="match status" value="1"/>
</dbReference>
<comment type="caution">
    <text evidence="7">The sequence shown here is derived from an EMBL/GenBank/DDBJ whole genome shotgun (WGS) entry which is preliminary data.</text>
</comment>
<name>A0A087BST3_9BIFI</name>
<feature type="transmembrane region" description="Helical" evidence="5">
    <location>
        <begin position="271"/>
        <end position="290"/>
    </location>
</feature>
<dbReference type="InterPro" id="IPR036259">
    <property type="entry name" value="MFS_trans_sf"/>
</dbReference>
<dbReference type="GeneID" id="93094703"/>
<keyword evidence="2 5" id="KW-0812">Transmembrane</keyword>
<dbReference type="Pfam" id="PF07690">
    <property type="entry name" value="MFS_1"/>
    <property type="match status" value="1"/>
</dbReference>
<dbReference type="AlphaFoldDB" id="A0A087BST3"/>
<feature type="transmembrane region" description="Helical" evidence="5">
    <location>
        <begin position="385"/>
        <end position="407"/>
    </location>
</feature>
<comment type="subcellular location">
    <subcellularLocation>
        <location evidence="1">Cell membrane</location>
        <topology evidence="1">Multi-pass membrane protein</topology>
    </subcellularLocation>
</comment>
<feature type="transmembrane region" description="Helical" evidence="5">
    <location>
        <begin position="170"/>
        <end position="190"/>
    </location>
</feature>
<evidence type="ECO:0000256" key="2">
    <source>
        <dbReference type="ARBA" id="ARBA00022692"/>
    </source>
</evidence>
<feature type="transmembrane region" description="Helical" evidence="5">
    <location>
        <begin position="50"/>
        <end position="68"/>
    </location>
</feature>
<dbReference type="InterPro" id="IPR050327">
    <property type="entry name" value="Proton-linked_MCT"/>
</dbReference>
<sequence length="435" mass="46064">MSEQKQAAWRPWLVFFGCCVLSFVGFGLIVNTPGLYFATLGKELSVSRAQIALASSIMAATGAITMLFAGRIMKRIDSRLLISLCIAATALIFFAQSFFGRLWQFYLSFGLIGIVYVIPISLAPSVLLANWFENKLGMVMGIALGLSGIGGTVFNPIVSSFITTLGWRTSYRITAIIIALCILPFSMFVFKFRPDETRGEVAYGHTAVAVTKDDGIPAELPGLTAKQAYRTPAFVLLVVVSVLLQIVAALVQHVSGYELSRGLTLDQGAVVVSGIMFGAAIGKATIGILLDKIHTKFVLALYGLLGLAGWGLMALVVTPTVATLSGFLAGLGQGVVLVALPWLIRKSFGQRDYSEILSIVSMFGAVTSAVAVTLHGMVFDVTGSYVPSLIGNVVLYVIAIGAAIVAYTMRPVATAQQAAKPAVTAAARPVAHVGK</sequence>